<dbReference type="Gene3D" id="3.40.50.300">
    <property type="entry name" value="P-loop containing nucleotide triphosphate hydrolases"/>
    <property type="match status" value="1"/>
</dbReference>
<organism evidence="2 3">
    <name type="scientific">Anabaenopsis circularis NIES-21</name>
    <dbReference type="NCBI Taxonomy" id="1085406"/>
    <lineage>
        <taxon>Bacteria</taxon>
        <taxon>Bacillati</taxon>
        <taxon>Cyanobacteriota</taxon>
        <taxon>Cyanophyceae</taxon>
        <taxon>Nostocales</taxon>
        <taxon>Nodulariaceae</taxon>
        <taxon>Anabaenopsis</taxon>
    </lineage>
</organism>
<dbReference type="SUPFAM" id="SSF52540">
    <property type="entry name" value="P-loop containing nucleoside triphosphate hydrolases"/>
    <property type="match status" value="1"/>
</dbReference>
<dbReference type="AlphaFoldDB" id="A0A1Z4GD46"/>
<evidence type="ECO:0000256" key="1">
    <source>
        <dbReference type="SAM" id="Phobius"/>
    </source>
</evidence>
<evidence type="ECO:0008006" key="4">
    <source>
        <dbReference type="Google" id="ProtNLM"/>
    </source>
</evidence>
<name>A0A1Z4GD46_9CYAN</name>
<keyword evidence="1" id="KW-0812">Transmembrane</keyword>
<sequence>MSITDYHCSLLAFDSAMPLATLRERLRRTSRGTLPTQWLLSTQHGLNAPLPLTQLILLIGLPGSGKSTVAKQLIAECPQMQLISTDAIRGQLFGDEIIQGPWFLVWQEVERQLQQTVAANQSAIFDATNAQRSHRRELIAFSRNLGFTQIVGIWITTPVWLCLARNKRRDRQVPEEVILRMHRQLRDAPPSVEEGLDDLIKIG</sequence>
<reference evidence="2 3" key="1">
    <citation type="submission" date="2017-06" db="EMBL/GenBank/DDBJ databases">
        <title>Genome sequencing of cyanobaciteial culture collection at National Institute for Environmental Studies (NIES).</title>
        <authorList>
            <person name="Hirose Y."/>
            <person name="Shimura Y."/>
            <person name="Fujisawa T."/>
            <person name="Nakamura Y."/>
            <person name="Kawachi M."/>
        </authorList>
    </citation>
    <scope>NUCLEOTIDE SEQUENCE [LARGE SCALE GENOMIC DNA]</scope>
    <source>
        <strain evidence="2 3">NIES-21</strain>
    </source>
</reference>
<proteinExistence type="predicted"/>
<evidence type="ECO:0000313" key="2">
    <source>
        <dbReference type="EMBL" id="BAY15430.1"/>
    </source>
</evidence>
<keyword evidence="1" id="KW-1133">Transmembrane helix</keyword>
<protein>
    <recommendedName>
        <fullName evidence="4">AAA family ATPase</fullName>
    </recommendedName>
</protein>
<dbReference type="PANTHER" id="PTHR12435">
    <property type="match status" value="1"/>
</dbReference>
<gene>
    <name evidence="2" type="ORF">NIES21_12470</name>
</gene>
<dbReference type="InterPro" id="IPR027417">
    <property type="entry name" value="P-loop_NTPase"/>
</dbReference>
<dbReference type="Proteomes" id="UP000218287">
    <property type="component" value="Chromosome"/>
</dbReference>
<accession>A0A1Z4GD46</accession>
<keyword evidence="3" id="KW-1185">Reference proteome</keyword>
<dbReference type="EMBL" id="AP018174">
    <property type="protein sequence ID" value="BAY15430.1"/>
    <property type="molecule type" value="Genomic_DNA"/>
</dbReference>
<evidence type="ECO:0000313" key="3">
    <source>
        <dbReference type="Proteomes" id="UP000218287"/>
    </source>
</evidence>
<dbReference type="Pfam" id="PF13671">
    <property type="entry name" value="AAA_33"/>
    <property type="match status" value="1"/>
</dbReference>
<feature type="transmembrane region" description="Helical" evidence="1">
    <location>
        <begin position="145"/>
        <end position="163"/>
    </location>
</feature>
<keyword evidence="1" id="KW-0472">Membrane</keyword>